<dbReference type="NCBIfam" id="TIGR01643">
    <property type="entry name" value="YD_repeat_2x"/>
    <property type="match status" value="3"/>
</dbReference>
<dbReference type="Gene3D" id="2.180.10.10">
    <property type="entry name" value="RHS repeat-associated core"/>
    <property type="match status" value="2"/>
</dbReference>
<dbReference type="InterPro" id="IPR031325">
    <property type="entry name" value="RHS_repeat"/>
</dbReference>
<dbReference type="CDD" id="cd14740">
    <property type="entry name" value="PAAR_4"/>
    <property type="match status" value="1"/>
</dbReference>
<gene>
    <name evidence="4" type="ORF">EG849_15030</name>
</gene>
<dbReference type="Proteomes" id="UP000271937">
    <property type="component" value="Unassembled WGS sequence"/>
</dbReference>
<dbReference type="Pfam" id="PF20148">
    <property type="entry name" value="DUF6531"/>
    <property type="match status" value="1"/>
</dbReference>
<evidence type="ECO:0000259" key="2">
    <source>
        <dbReference type="Pfam" id="PF20148"/>
    </source>
</evidence>
<dbReference type="InterPro" id="IPR006530">
    <property type="entry name" value="YD"/>
</dbReference>
<organism evidence="4 5">
    <name type="scientific">Flavobacterium macacae</name>
    <dbReference type="NCBI Taxonomy" id="2488993"/>
    <lineage>
        <taxon>Bacteria</taxon>
        <taxon>Pseudomonadati</taxon>
        <taxon>Bacteroidota</taxon>
        <taxon>Flavobacteriia</taxon>
        <taxon>Flavobacteriales</taxon>
        <taxon>Flavobacteriaceae</taxon>
        <taxon>Flavobacterium</taxon>
    </lineage>
</organism>
<protein>
    <submittedName>
        <fullName evidence="4">Type IV secretion protein Rhs</fullName>
    </submittedName>
</protein>
<feature type="domain" description="Teneurin-like YD-shell" evidence="3">
    <location>
        <begin position="893"/>
        <end position="1051"/>
    </location>
</feature>
<evidence type="ECO:0000313" key="4">
    <source>
        <dbReference type="EMBL" id="RRJ88028.1"/>
    </source>
</evidence>
<dbReference type="PANTHER" id="PTHR32305:SF15">
    <property type="entry name" value="PROTEIN RHSA-RELATED"/>
    <property type="match status" value="1"/>
</dbReference>
<evidence type="ECO:0000259" key="3">
    <source>
        <dbReference type="Pfam" id="PF25023"/>
    </source>
</evidence>
<feature type="domain" description="Teneurin-like YD-shell" evidence="3">
    <location>
        <begin position="477"/>
        <end position="616"/>
    </location>
</feature>
<dbReference type="OrthoDB" id="9765204at2"/>
<evidence type="ECO:0000256" key="1">
    <source>
        <dbReference type="ARBA" id="ARBA00022737"/>
    </source>
</evidence>
<evidence type="ECO:0000313" key="5">
    <source>
        <dbReference type="Proteomes" id="UP000271937"/>
    </source>
</evidence>
<accession>A0A3P3W0Z6</accession>
<name>A0A3P3W0Z6_9FLAO</name>
<dbReference type="InterPro" id="IPR045351">
    <property type="entry name" value="DUF6531"/>
</dbReference>
<keyword evidence="5" id="KW-1185">Reference proteome</keyword>
<proteinExistence type="predicted"/>
<sequence length="1061" mass="121031">MLLTNTHFTPVIGIDLHFNTLPPFNPIHPYIGIVIDPMDYIPFIGSTVNVNGIPRGVTDTSGRIITFIHIPLFTGPFAMIPMIGHESMNFFGSVNSYIEGRRISPKGYMKMTCNDIGIPLSLTPGKKFKPIPSLFAPTSFSLPIPTGKPVNIAGPYVPDLMGMLINLLAGFGFGALFKIGGKLLGKLLKKLNKMAKKAFGGSNRLSDFLCKKGFEPVDLIQGIVFYEYTDFELPGPIPLVWERIWNSDSEYEHQLGHGYNHSYDLPMKIDFDEQVIAVLLPDGSSVGFPILEDGQEFYHRMEKLTLKRIGTDFELYSHSKKLTYHYIPVTDQKYVPISITNASGLAIQLHYSGTSLVGMTDSSHRELVFDLDEKNRINAIFLKTKKGRELLVRYQFNAAGDLAVIADALHQEVNIVYENHLMVSKTDRNGQTFYWEYDFEKRCIHTTGENGLFEGWLAYFPSEGFNIITDALGNETIYYYDEDFLCTQIKDALGNSEFFEYTETFEIYRKIDPEGNLTGYTYDERGNLTSIIQPDSSIYSYVYDENDKLIIANDPEGNRTIWNYGKSGKLKNTVAPDRGVTAFEYDQNGLISEIRDVNEGITTLEYDAQYNLVKLILPYGEVATWTYNEKGEVEKATNPEGGTQRFSYDPLGRVTQIIHPDNTSVKLRYNAYDEIIHAKDSDHDVKFAYTPLGSLKMREENGVKVQFAYNNNEELVAIQNEHKEIYQFRRNANGEVIEEIGFDGLSRKYIRNRAGKVVKVQRPDKRWTNFEHDALGRIVRAEYYDGTWETYSYDKRGVILQGVNNTISVDLKRDAIGRIIQDIQGEHSVNNVYNRNGSRKLLSSSLGANVTFDYDKMGNIIRTEAYAKDLEESWLMHQGYNSVGKELWRKMSGNVNSIWDYDNFGHPILHKVESRNNVVRHRRYNWSANNRLWRMVNELTGGETGYAHDNFGNLAWAKYENGQYDYKLPDEVGNLFKTKQKNDEEYGAGSKLLRDKDYKYSYDGEGNLIAKEGKDNWKFDWFGNGMLKSISKPDGSIVEFEYDAFGRRIANSSDIDHPIPV</sequence>
<comment type="caution">
    <text evidence="4">The sequence shown here is derived from an EMBL/GenBank/DDBJ whole genome shotgun (WGS) entry which is preliminary data.</text>
</comment>
<dbReference type="InterPro" id="IPR056823">
    <property type="entry name" value="TEN-like_YD-shell"/>
</dbReference>
<dbReference type="InterPro" id="IPR050708">
    <property type="entry name" value="T6SS_VgrG/RHS"/>
</dbReference>
<feature type="domain" description="DUF6531" evidence="2">
    <location>
        <begin position="215"/>
        <end position="288"/>
    </location>
</feature>
<dbReference type="AlphaFoldDB" id="A0A3P3W0Z6"/>
<dbReference type="Pfam" id="PF05593">
    <property type="entry name" value="RHS_repeat"/>
    <property type="match status" value="1"/>
</dbReference>
<dbReference type="PANTHER" id="PTHR32305">
    <property type="match status" value="1"/>
</dbReference>
<dbReference type="RefSeq" id="WP_125014194.1">
    <property type="nucleotide sequence ID" value="NZ_RQVR01000030.1"/>
</dbReference>
<reference evidence="4 5" key="1">
    <citation type="submission" date="2018-11" db="EMBL/GenBank/DDBJ databases">
        <title>Flavobacterium sp. nov., YIM 102600 draft genome.</title>
        <authorList>
            <person name="Li G."/>
            <person name="Jiang Y."/>
        </authorList>
    </citation>
    <scope>NUCLEOTIDE SEQUENCE [LARGE SCALE GENOMIC DNA]</scope>
    <source>
        <strain evidence="4 5">YIM 102600</strain>
    </source>
</reference>
<dbReference type="Pfam" id="PF25023">
    <property type="entry name" value="TEN_YD-shell"/>
    <property type="match status" value="2"/>
</dbReference>
<dbReference type="EMBL" id="RQVR01000030">
    <property type="protein sequence ID" value="RRJ88028.1"/>
    <property type="molecule type" value="Genomic_DNA"/>
</dbReference>
<keyword evidence="1" id="KW-0677">Repeat</keyword>